<name>E6QNC2_9ZZZZ</name>
<evidence type="ECO:0000313" key="2">
    <source>
        <dbReference type="EMBL" id="CBI08743.1"/>
    </source>
</evidence>
<evidence type="ECO:0000256" key="1">
    <source>
        <dbReference type="SAM" id="MobiDB-lite"/>
    </source>
</evidence>
<reference evidence="2" key="1">
    <citation type="submission" date="2009-10" db="EMBL/GenBank/DDBJ databases">
        <title>Diversity of trophic interactions inside an arsenic-rich microbial ecosystem.</title>
        <authorList>
            <person name="Bertin P.N."/>
            <person name="Heinrich-Salmeron A."/>
            <person name="Pelletier E."/>
            <person name="Goulhen-Chollet F."/>
            <person name="Arsene-Ploetze F."/>
            <person name="Gallien S."/>
            <person name="Calteau A."/>
            <person name="Vallenet D."/>
            <person name="Casiot C."/>
            <person name="Chane-Woon-Ming B."/>
            <person name="Giloteaux L."/>
            <person name="Barakat M."/>
            <person name="Bonnefoy V."/>
            <person name="Bruneel O."/>
            <person name="Chandler M."/>
            <person name="Cleiss J."/>
            <person name="Duran R."/>
            <person name="Elbaz-Poulichet F."/>
            <person name="Fonknechten N."/>
            <person name="Lauga B."/>
            <person name="Mornico D."/>
            <person name="Ortet P."/>
            <person name="Schaeffer C."/>
            <person name="Siguier P."/>
            <person name="Alexander Thil Smith A."/>
            <person name="Van Dorsselaer A."/>
            <person name="Weissenbach J."/>
            <person name="Medigue C."/>
            <person name="Le Paslier D."/>
        </authorList>
    </citation>
    <scope>NUCLEOTIDE SEQUENCE</scope>
</reference>
<comment type="caution">
    <text evidence="2">The sequence shown here is derived from an EMBL/GenBank/DDBJ whole genome shotgun (WGS) entry which is preliminary data.</text>
</comment>
<dbReference type="EMBL" id="CABQ01000263">
    <property type="protein sequence ID" value="CBI08743.1"/>
    <property type="molecule type" value="Genomic_DNA"/>
</dbReference>
<sequence length="24" mass="2503">MGSITGEAPGPGPRQLVFSARVQF</sequence>
<gene>
    <name evidence="2" type="ORF">CARN6_2245</name>
</gene>
<feature type="region of interest" description="Disordered" evidence="1">
    <location>
        <begin position="1"/>
        <end position="24"/>
    </location>
</feature>
<dbReference type="AlphaFoldDB" id="E6QNC2"/>
<accession>E6QNC2</accession>
<protein>
    <submittedName>
        <fullName evidence="2">Uncharacterized protein</fullName>
    </submittedName>
</protein>
<proteinExistence type="predicted"/>
<organism evidence="2">
    <name type="scientific">mine drainage metagenome</name>
    <dbReference type="NCBI Taxonomy" id="410659"/>
    <lineage>
        <taxon>unclassified sequences</taxon>
        <taxon>metagenomes</taxon>
        <taxon>ecological metagenomes</taxon>
    </lineage>
</organism>